<dbReference type="PANTHER" id="PTHR45527">
    <property type="entry name" value="NONRIBOSOMAL PEPTIDE SYNTHETASE"/>
    <property type="match status" value="1"/>
</dbReference>
<dbReference type="PROSITE" id="PS00012">
    <property type="entry name" value="PHOSPHOPANTETHEINE"/>
    <property type="match status" value="1"/>
</dbReference>
<dbReference type="GO" id="GO:0031177">
    <property type="term" value="F:phosphopantetheine binding"/>
    <property type="evidence" value="ECO:0007669"/>
    <property type="project" value="InterPro"/>
</dbReference>
<dbReference type="GO" id="GO:0005737">
    <property type="term" value="C:cytoplasm"/>
    <property type="evidence" value="ECO:0007669"/>
    <property type="project" value="TreeGrafter"/>
</dbReference>
<dbReference type="InterPro" id="IPR000873">
    <property type="entry name" value="AMP-dep_synth/lig_dom"/>
</dbReference>
<evidence type="ECO:0000313" key="6">
    <source>
        <dbReference type="Proteomes" id="UP000539985"/>
    </source>
</evidence>
<dbReference type="InterPro" id="IPR009081">
    <property type="entry name" value="PP-bd_ACP"/>
</dbReference>
<dbReference type="PROSITE" id="PS00455">
    <property type="entry name" value="AMP_BINDING"/>
    <property type="match status" value="1"/>
</dbReference>
<evidence type="ECO:0000259" key="4">
    <source>
        <dbReference type="PROSITE" id="PS50075"/>
    </source>
</evidence>
<dbReference type="InterPro" id="IPR010060">
    <property type="entry name" value="NRPS_synth"/>
</dbReference>
<dbReference type="Gene3D" id="3.30.559.10">
    <property type="entry name" value="Chloramphenicol acetyltransferase-like domain"/>
    <property type="match status" value="2"/>
</dbReference>
<organism evidence="5 6">
    <name type="scientific">Pseudomonas gingeri</name>
    <dbReference type="NCBI Taxonomy" id="117681"/>
    <lineage>
        <taxon>Bacteria</taxon>
        <taxon>Pseudomonadati</taxon>
        <taxon>Pseudomonadota</taxon>
        <taxon>Gammaproteobacteria</taxon>
        <taxon>Pseudomonadales</taxon>
        <taxon>Pseudomonadaceae</taxon>
        <taxon>Pseudomonas</taxon>
    </lineage>
</organism>
<dbReference type="InterPro" id="IPR044894">
    <property type="entry name" value="TubC_N_sf"/>
</dbReference>
<dbReference type="SUPFAM" id="SSF56801">
    <property type="entry name" value="Acetyl-CoA synthetase-like"/>
    <property type="match status" value="1"/>
</dbReference>
<evidence type="ECO:0000256" key="3">
    <source>
        <dbReference type="ARBA" id="ARBA00022553"/>
    </source>
</evidence>
<name>A0A7Y8C5L7_9PSED</name>
<comment type="cofactor">
    <cofactor evidence="1">
        <name>pantetheine 4'-phosphate</name>
        <dbReference type="ChEBI" id="CHEBI:47942"/>
    </cofactor>
</comment>
<dbReference type="InterPro" id="IPR001242">
    <property type="entry name" value="Condensation_dom"/>
</dbReference>
<keyword evidence="2" id="KW-0596">Phosphopantetheine</keyword>
<dbReference type="InterPro" id="IPR020845">
    <property type="entry name" value="AMP-binding_CS"/>
</dbReference>
<dbReference type="GO" id="GO:0043041">
    <property type="term" value="P:amino acid activation for nonribosomal peptide biosynthetic process"/>
    <property type="evidence" value="ECO:0007669"/>
    <property type="project" value="TreeGrafter"/>
</dbReference>
<dbReference type="SMART" id="SM00823">
    <property type="entry name" value="PKS_PP"/>
    <property type="match status" value="1"/>
</dbReference>
<dbReference type="Pfam" id="PF18563">
    <property type="entry name" value="TubC_N"/>
    <property type="match status" value="1"/>
</dbReference>
<dbReference type="Gene3D" id="1.10.10.1830">
    <property type="entry name" value="Non-ribosomal peptide synthase, adenylation domain"/>
    <property type="match status" value="1"/>
</dbReference>
<evidence type="ECO:0000256" key="1">
    <source>
        <dbReference type="ARBA" id="ARBA00001957"/>
    </source>
</evidence>
<protein>
    <submittedName>
        <fullName evidence="5">AMP-binding protein</fullName>
    </submittedName>
</protein>
<dbReference type="PROSITE" id="PS50075">
    <property type="entry name" value="CARRIER"/>
    <property type="match status" value="1"/>
</dbReference>
<dbReference type="InterPro" id="IPR036736">
    <property type="entry name" value="ACP-like_sf"/>
</dbReference>
<keyword evidence="3" id="KW-0597">Phosphoprotein</keyword>
<dbReference type="Proteomes" id="UP000539985">
    <property type="component" value="Unassembled WGS sequence"/>
</dbReference>
<comment type="caution">
    <text evidence="5">The sequence shown here is derived from an EMBL/GenBank/DDBJ whole genome shotgun (WGS) entry which is preliminary data.</text>
</comment>
<accession>A0A7Y8C5L7</accession>
<dbReference type="Gene3D" id="3.30.559.30">
    <property type="entry name" value="Nonribosomal peptide synthetase, condensation domain"/>
    <property type="match status" value="2"/>
</dbReference>
<dbReference type="Gene3D" id="1.10.1200.10">
    <property type="entry name" value="ACP-like"/>
    <property type="match status" value="1"/>
</dbReference>
<dbReference type="PANTHER" id="PTHR45527:SF1">
    <property type="entry name" value="FATTY ACID SYNTHASE"/>
    <property type="match status" value="1"/>
</dbReference>
<dbReference type="InterPro" id="IPR042099">
    <property type="entry name" value="ANL_N_sf"/>
</dbReference>
<dbReference type="Pfam" id="PF00501">
    <property type="entry name" value="AMP-binding"/>
    <property type="match status" value="1"/>
</dbReference>
<dbReference type="SUPFAM" id="SSF52777">
    <property type="entry name" value="CoA-dependent acyltransferases"/>
    <property type="match status" value="4"/>
</dbReference>
<gene>
    <name evidence="5" type="ORF">HX882_31210</name>
</gene>
<dbReference type="Pfam" id="PF00550">
    <property type="entry name" value="PP-binding"/>
    <property type="match status" value="1"/>
</dbReference>
<dbReference type="Pfam" id="PF00668">
    <property type="entry name" value="Condensation"/>
    <property type="match status" value="2"/>
</dbReference>
<dbReference type="InterPro" id="IPR006162">
    <property type="entry name" value="Ppantetheine_attach_site"/>
</dbReference>
<sequence>MLEGLMQGCWLRGIRLSVRDGQLHMDAAPEGVLSAELAEQLDAQRPQVVQWLIAHPEYFTARPLTDNEQALFFLHRMAPQSCAYNIAYAVRLNEAWLDAGFSARLERAWLTVQARHPQLCSAFAERDGRPLQWYRQPRPRPLEHDDLPAVDAASLQQRVAELADKPFDLESGEVSRAVLLSVPGQAAVLVLGIHHIASDLETFYIIADELFALLKGEPLGDVDPEAYHHWCSELQLQADLREPAQLAWWQAELAEVPTLELPTDFPYGSSQAFKGGEMSFRLPGADAERLRAVAQSFGVTPFAYWFALFQQFLGVLSGQQDFVLGTPSGWRLKRAHSRLPGYLVNPLPIRCRLRPELSSGQWAQQVAQQFKQALRQRKYPFSRLIKQLDLPRQMGRAPLFQHMFTLNRERTAPFEQDVQRLLSEQRGAAHELNLVVIDDEQGFLGRWRYNEALYRRETVEGYRDQFNALVLASIEQPDVPFNELAWLSDRQRSQVQGESLALPVDNAWQAFVQQCAQRPDALAIEDQQGTLSYRQLAAAVLGRSERLQALQVGVADRVALCLPRSRELVMHMLASWQSGATYMALDPNWPDARLQGICEDASPRLWISQGQRPQWLPASVQWLALPEPGQGQALAAGTLRTALPAGQAAYVVYTSGSSGQPKGVQVSQGNLIHYVAGCLQRLQLGVDASLTSLASCATDLGHTALFGALLSGRRLRLLDEELAFDAEALAQTLGQQPVDLLKIVPSHLNALLIASEPQRLLPRQCLVVGGEALSEELVARVRALAPGLRILNHYGPSETTVGVLTQEIIPQEAISLGRPLPNVSISVRGPNGAVLPVGVIGELCIQGPTVALGYLRAPASDLQRFTEYGYRTGDRVRLNAQGQVVFLGRLDEQVKIRGYRVEPGEIAEQLRGLEAVGDARVLNIPVAPSGNRLVAFVLATEAALPSLQQGLAARLPDYMQPARWFCLEVFPLLANGKVDRRALVSLAEQTVPQNAVSATAESVGPANSVEQRLLDIAAEILGKPDLRLDDNFFAVGGDSILSLQIIARAKQQGLKLTPKQIFEFPSVSGWATRAVDLSLKRAPAPSYSLPTEAFALTPIQNWYVDHQIGAPAHWNQSLLLTLQQPLEAASFAEAARSLLQRHASLRLMFAPRADGQGWEQRYQALDERGLSTLFEVVEAPVDDALLEHYQTGMQLDRAPLIRWVYFSHSQQLLCTAHHLIIDSVSWQILLPELESLYLGDKAALTPVSASFHQWGEALQAHSRSASLQEQRGYWQEQLSAEHAPAAVDNRYGSSRTLDSQLSAELTQALLGDCHDAYGTQVQDLMIAALAETLGSWLGRERITIELESHGRSAWEQAPDLSRSVGWHTSRYPLLLSVHDDTEQSIVAAKEALRRVPEQGIGYGLLRQDPANGLGAAQLLSFNYLGRVDQWLGASRLWQLEQPLCPGMRAADGRRSHLLDVNALVIAGRLHIEWRYAPALHDVALVGELARQFQQRLGALIEHCLAPAAGRATASDFADSGLSDDEFLGLLEQL</sequence>
<dbReference type="InterPro" id="IPR041464">
    <property type="entry name" value="TubC_N"/>
</dbReference>
<dbReference type="EMBL" id="JACAQB010000028">
    <property type="protein sequence ID" value="NWC00354.1"/>
    <property type="molecule type" value="Genomic_DNA"/>
</dbReference>
<dbReference type="RefSeq" id="WP_177105679.1">
    <property type="nucleotide sequence ID" value="NZ_JACAQB010000028.1"/>
</dbReference>
<evidence type="ECO:0000256" key="2">
    <source>
        <dbReference type="ARBA" id="ARBA00022450"/>
    </source>
</evidence>
<dbReference type="Gene3D" id="3.30.300.30">
    <property type="match status" value="1"/>
</dbReference>
<dbReference type="GO" id="GO:0003824">
    <property type="term" value="F:catalytic activity"/>
    <property type="evidence" value="ECO:0007669"/>
    <property type="project" value="InterPro"/>
</dbReference>
<dbReference type="SUPFAM" id="SSF47336">
    <property type="entry name" value="ACP-like"/>
    <property type="match status" value="1"/>
</dbReference>
<feature type="domain" description="Carrier" evidence="4">
    <location>
        <begin position="1004"/>
        <end position="1078"/>
    </location>
</feature>
<dbReference type="InterPro" id="IPR045851">
    <property type="entry name" value="AMP-bd_C_sf"/>
</dbReference>
<dbReference type="Gene3D" id="3.40.50.12780">
    <property type="entry name" value="N-terminal domain of ligase-like"/>
    <property type="match status" value="1"/>
</dbReference>
<dbReference type="NCBIfam" id="TIGR01720">
    <property type="entry name" value="NRPS-para261"/>
    <property type="match status" value="1"/>
</dbReference>
<evidence type="ECO:0000313" key="5">
    <source>
        <dbReference type="EMBL" id="NWC00354.1"/>
    </source>
</evidence>
<reference evidence="5 6" key="1">
    <citation type="submission" date="2020-04" db="EMBL/GenBank/DDBJ databases">
        <title>Molecular characterization of pseudomonads from Agaricus bisporus reveal novel blotch 2 pathogens in Western Europe.</title>
        <authorList>
            <person name="Taparia T."/>
            <person name="Krijger M."/>
            <person name="Haynes E."/>
            <person name="Elpinstone J.G."/>
            <person name="Noble R."/>
            <person name="Van Der Wolf J."/>
        </authorList>
    </citation>
    <scope>NUCLEOTIDE SEQUENCE [LARGE SCALE GENOMIC DNA]</scope>
    <source>
        <strain evidence="5 6">H7001</strain>
    </source>
</reference>
<proteinExistence type="predicted"/>
<dbReference type="CDD" id="cd05930">
    <property type="entry name" value="A_NRPS"/>
    <property type="match status" value="1"/>
</dbReference>
<dbReference type="GO" id="GO:0044550">
    <property type="term" value="P:secondary metabolite biosynthetic process"/>
    <property type="evidence" value="ECO:0007669"/>
    <property type="project" value="TreeGrafter"/>
</dbReference>
<dbReference type="InterPro" id="IPR020806">
    <property type="entry name" value="PKS_PP-bd"/>
</dbReference>
<dbReference type="InterPro" id="IPR023213">
    <property type="entry name" value="CAT-like_dom_sf"/>
</dbReference>